<sequence>MDFVTSALILSWLAILLLALVMSGLVRQVHRLSRGMTGSPRGIGLPAGADAPDAAALLGGAGVLLFLSRECRSCTEALDEAARWVRETEDAPPVHAVYGGTAPDDGPLPASGERRDLFEDYDAVATPFAVVVDATGRVARAEPVGSRKAVRALLETTRTAQSRSSR</sequence>
<accession>A0A562UR73</accession>
<evidence type="ECO:0000313" key="2">
    <source>
        <dbReference type="Proteomes" id="UP000321617"/>
    </source>
</evidence>
<dbReference type="InterPro" id="IPR036249">
    <property type="entry name" value="Thioredoxin-like_sf"/>
</dbReference>
<dbReference type="OrthoDB" id="5191453at2"/>
<evidence type="ECO:0008006" key="3">
    <source>
        <dbReference type="Google" id="ProtNLM"/>
    </source>
</evidence>
<dbReference type="EMBL" id="VLLL01000008">
    <property type="protein sequence ID" value="TWJ08107.1"/>
    <property type="molecule type" value="Genomic_DNA"/>
</dbReference>
<proteinExistence type="predicted"/>
<dbReference type="AlphaFoldDB" id="A0A562UR73"/>
<reference evidence="1 2" key="1">
    <citation type="journal article" date="2013" name="Stand. Genomic Sci.">
        <title>Genomic Encyclopedia of Type Strains, Phase I: The one thousand microbial genomes (KMG-I) project.</title>
        <authorList>
            <person name="Kyrpides N.C."/>
            <person name="Woyke T."/>
            <person name="Eisen J.A."/>
            <person name="Garrity G."/>
            <person name="Lilburn T.G."/>
            <person name="Beck B.J."/>
            <person name="Whitman W.B."/>
            <person name="Hugenholtz P."/>
            <person name="Klenk H.P."/>
        </authorList>
    </citation>
    <scope>NUCLEOTIDE SEQUENCE [LARGE SCALE GENOMIC DNA]</scope>
    <source>
        <strain evidence="1 2">DSM 45044</strain>
    </source>
</reference>
<dbReference type="SUPFAM" id="SSF52833">
    <property type="entry name" value="Thioredoxin-like"/>
    <property type="match status" value="1"/>
</dbReference>
<keyword evidence="2" id="KW-1185">Reference proteome</keyword>
<comment type="caution">
    <text evidence="1">The sequence shown here is derived from an EMBL/GenBank/DDBJ whole genome shotgun (WGS) entry which is preliminary data.</text>
</comment>
<evidence type="ECO:0000313" key="1">
    <source>
        <dbReference type="EMBL" id="TWJ08107.1"/>
    </source>
</evidence>
<dbReference type="RefSeq" id="WP_147142236.1">
    <property type="nucleotide sequence ID" value="NZ_BAABIJ010000004.1"/>
</dbReference>
<organism evidence="1 2">
    <name type="scientific">Stackebrandtia albiflava</name>
    <dbReference type="NCBI Taxonomy" id="406432"/>
    <lineage>
        <taxon>Bacteria</taxon>
        <taxon>Bacillati</taxon>
        <taxon>Actinomycetota</taxon>
        <taxon>Actinomycetes</taxon>
        <taxon>Glycomycetales</taxon>
        <taxon>Glycomycetaceae</taxon>
        <taxon>Stackebrandtia</taxon>
    </lineage>
</organism>
<gene>
    <name evidence="1" type="ORF">LX16_4327</name>
</gene>
<name>A0A562UR73_9ACTN</name>
<protein>
    <recommendedName>
        <fullName evidence="3">Thioredoxin domain-containing protein</fullName>
    </recommendedName>
</protein>
<dbReference type="Proteomes" id="UP000321617">
    <property type="component" value="Unassembled WGS sequence"/>
</dbReference>